<gene>
    <name evidence="1" type="ORF">CLMAG_05890</name>
</gene>
<protein>
    <submittedName>
        <fullName evidence="1">Uncharacterized protein</fullName>
    </submittedName>
</protein>
<comment type="caution">
    <text evidence="1">The sequence shown here is derived from an EMBL/GenBank/DDBJ whole genome shotgun (WGS) entry which is preliminary data.</text>
</comment>
<dbReference type="AlphaFoldDB" id="A0A168E161"/>
<dbReference type="EMBL" id="LWAE01000001">
    <property type="protein sequence ID" value="KZL93543.1"/>
    <property type="molecule type" value="Genomic_DNA"/>
</dbReference>
<dbReference type="STRING" id="1121326.CLMAG_05890"/>
<evidence type="ECO:0000313" key="2">
    <source>
        <dbReference type="Proteomes" id="UP000076603"/>
    </source>
</evidence>
<dbReference type="PATRIC" id="fig|1121326.3.peg.544"/>
<proteinExistence type="predicted"/>
<dbReference type="OrthoDB" id="2084955at2"/>
<keyword evidence="2" id="KW-1185">Reference proteome</keyword>
<dbReference type="Proteomes" id="UP000076603">
    <property type="component" value="Unassembled WGS sequence"/>
</dbReference>
<name>A0A168E161_9CLOT</name>
<reference evidence="1 2" key="1">
    <citation type="submission" date="2016-04" db="EMBL/GenBank/DDBJ databases">
        <title>Genome sequence of Clostridium magnum DSM 2767.</title>
        <authorList>
            <person name="Poehlein A."/>
            <person name="Uhlig R."/>
            <person name="Fischer R."/>
            <person name="Bahl H."/>
            <person name="Daniel R."/>
        </authorList>
    </citation>
    <scope>NUCLEOTIDE SEQUENCE [LARGE SCALE GENOMIC DNA]</scope>
    <source>
        <strain evidence="1 2">DSM 2767</strain>
    </source>
</reference>
<evidence type="ECO:0000313" key="1">
    <source>
        <dbReference type="EMBL" id="KZL93543.1"/>
    </source>
</evidence>
<accession>A0A168E161</accession>
<dbReference type="RefSeq" id="WP_066617680.1">
    <property type="nucleotide sequence ID" value="NZ_FQXL01000031.1"/>
</dbReference>
<sequence>MSKRDESIVKMRDLFRETADIIDEMLELETKEAAGQDVSKEAESVAGRFMFKMMEISSLGD</sequence>
<organism evidence="1 2">
    <name type="scientific">Clostridium magnum DSM 2767</name>
    <dbReference type="NCBI Taxonomy" id="1121326"/>
    <lineage>
        <taxon>Bacteria</taxon>
        <taxon>Bacillati</taxon>
        <taxon>Bacillota</taxon>
        <taxon>Clostridia</taxon>
        <taxon>Eubacteriales</taxon>
        <taxon>Clostridiaceae</taxon>
        <taxon>Clostridium</taxon>
    </lineage>
</organism>